<organism evidence="1 2">
    <name type="scientific">Eretmocerus hayati</name>
    <dbReference type="NCBI Taxonomy" id="131215"/>
    <lineage>
        <taxon>Eukaryota</taxon>
        <taxon>Metazoa</taxon>
        <taxon>Ecdysozoa</taxon>
        <taxon>Arthropoda</taxon>
        <taxon>Hexapoda</taxon>
        <taxon>Insecta</taxon>
        <taxon>Pterygota</taxon>
        <taxon>Neoptera</taxon>
        <taxon>Endopterygota</taxon>
        <taxon>Hymenoptera</taxon>
        <taxon>Apocrita</taxon>
        <taxon>Proctotrupomorpha</taxon>
        <taxon>Chalcidoidea</taxon>
        <taxon>Aphelinidae</taxon>
        <taxon>Aphelininae</taxon>
        <taxon>Eretmocerus</taxon>
    </lineage>
</organism>
<proteinExistence type="predicted"/>
<dbReference type="Proteomes" id="UP001239111">
    <property type="component" value="Chromosome 4"/>
</dbReference>
<reference evidence="1" key="1">
    <citation type="submission" date="2023-04" db="EMBL/GenBank/DDBJ databases">
        <title>A chromosome-level genome assembly of the parasitoid wasp Eretmocerus hayati.</title>
        <authorList>
            <person name="Zhong Y."/>
            <person name="Liu S."/>
            <person name="Liu Y."/>
        </authorList>
    </citation>
    <scope>NUCLEOTIDE SEQUENCE</scope>
    <source>
        <strain evidence="1">ZJU_SS_LIU_2023</strain>
    </source>
</reference>
<name>A0ACC2NAS8_9HYME</name>
<dbReference type="EMBL" id="CM056744">
    <property type="protein sequence ID" value="KAJ8668290.1"/>
    <property type="molecule type" value="Genomic_DNA"/>
</dbReference>
<accession>A0ACC2NAS8</accession>
<comment type="caution">
    <text evidence="1">The sequence shown here is derived from an EMBL/GenBank/DDBJ whole genome shotgun (WGS) entry which is preliminary data.</text>
</comment>
<evidence type="ECO:0000313" key="2">
    <source>
        <dbReference type="Proteomes" id="UP001239111"/>
    </source>
</evidence>
<evidence type="ECO:0000313" key="1">
    <source>
        <dbReference type="EMBL" id="KAJ8668290.1"/>
    </source>
</evidence>
<gene>
    <name evidence="1" type="ORF">QAD02_009953</name>
</gene>
<sequence length="207" mass="22860">MSTVRRLLFLTLLSICYGDQWLMEGDFIPELEALRRGLLLESTNSTTSVSASMRVDVSAPPGYSINCVMAAALHMHGEVGLLSGGVGFDKASLTYRSLSGKPDLFFVLVESHAEEALRLRDDAAEMPRLAILYDRFRGWTGGGVDLARPNLGGQKARKMVEDDEIGEELAESVEEDSDEATEVTEKNDDVREDEEKKDVLVMENDAR</sequence>
<protein>
    <submittedName>
        <fullName evidence="1">Uncharacterized protein</fullName>
    </submittedName>
</protein>
<keyword evidence="2" id="KW-1185">Reference proteome</keyword>